<dbReference type="GO" id="GO:0034993">
    <property type="term" value="C:meiotic nuclear membrane microtubule tethering complex"/>
    <property type="evidence" value="ECO:0007669"/>
    <property type="project" value="TreeGrafter"/>
</dbReference>
<evidence type="ECO:0000256" key="7">
    <source>
        <dbReference type="SAM" id="Phobius"/>
    </source>
</evidence>
<feature type="coiled-coil region" evidence="6">
    <location>
        <begin position="872"/>
        <end position="899"/>
    </location>
</feature>
<evidence type="ECO:0000256" key="4">
    <source>
        <dbReference type="ARBA" id="ARBA00023054"/>
    </source>
</evidence>
<dbReference type="AlphaFoldDB" id="A0A0R3RUF7"/>
<keyword evidence="4 6" id="KW-0175">Coiled coil</keyword>
<reference evidence="10" key="1">
    <citation type="submission" date="2016-04" db="UniProtKB">
        <authorList>
            <consortium name="WormBaseParasite"/>
        </authorList>
    </citation>
    <scope>IDENTIFICATION</scope>
</reference>
<dbReference type="Pfam" id="PF07738">
    <property type="entry name" value="Sad1_UNC"/>
    <property type="match status" value="1"/>
</dbReference>
<dbReference type="PANTHER" id="PTHR12911:SF8">
    <property type="entry name" value="KLAROID PROTEIN-RELATED"/>
    <property type="match status" value="1"/>
</dbReference>
<comment type="subcellular location">
    <subcellularLocation>
        <location evidence="1">Membrane</location>
    </subcellularLocation>
</comment>
<evidence type="ECO:0000256" key="1">
    <source>
        <dbReference type="ARBA" id="ARBA00004370"/>
    </source>
</evidence>
<accession>A0A0R3RUF7</accession>
<evidence type="ECO:0000256" key="6">
    <source>
        <dbReference type="SAM" id="Coils"/>
    </source>
</evidence>
<dbReference type="FunFam" id="2.60.120.260:FF:000009">
    <property type="entry name" value="SUN domain-containing protein 1 isoform X1"/>
    <property type="match status" value="1"/>
</dbReference>
<feature type="transmembrane region" description="Helical" evidence="7">
    <location>
        <begin position="562"/>
        <end position="581"/>
    </location>
</feature>
<organism evidence="9 10">
    <name type="scientific">Elaeophora elaphi</name>
    <dbReference type="NCBI Taxonomy" id="1147741"/>
    <lineage>
        <taxon>Eukaryota</taxon>
        <taxon>Metazoa</taxon>
        <taxon>Ecdysozoa</taxon>
        <taxon>Nematoda</taxon>
        <taxon>Chromadorea</taxon>
        <taxon>Rhabditida</taxon>
        <taxon>Spirurina</taxon>
        <taxon>Spiruromorpha</taxon>
        <taxon>Filarioidea</taxon>
        <taxon>Onchocercidae</taxon>
        <taxon>Elaeophora</taxon>
    </lineage>
</organism>
<evidence type="ECO:0000256" key="2">
    <source>
        <dbReference type="ARBA" id="ARBA00022692"/>
    </source>
</evidence>
<evidence type="ECO:0000259" key="8">
    <source>
        <dbReference type="PROSITE" id="PS51469"/>
    </source>
</evidence>
<evidence type="ECO:0000256" key="5">
    <source>
        <dbReference type="ARBA" id="ARBA00023136"/>
    </source>
</evidence>
<protein>
    <submittedName>
        <fullName evidence="10">SUN domain-containing protein</fullName>
    </submittedName>
</protein>
<keyword evidence="5 7" id="KW-0472">Membrane</keyword>
<proteinExistence type="predicted"/>
<dbReference type="PANTHER" id="PTHR12911">
    <property type="entry name" value="SAD1/UNC-84-LIKE PROTEIN-RELATED"/>
    <property type="match status" value="1"/>
</dbReference>
<feature type="domain" description="SUN" evidence="8">
    <location>
        <begin position="1024"/>
        <end position="1185"/>
    </location>
</feature>
<dbReference type="Gene3D" id="2.60.120.260">
    <property type="entry name" value="Galactose-binding domain-like"/>
    <property type="match status" value="1"/>
</dbReference>
<dbReference type="WBParaSite" id="EEL_0000565801-mRNA-1">
    <property type="protein sequence ID" value="EEL_0000565801-mRNA-1"/>
    <property type="gene ID" value="EEL_0000565801"/>
</dbReference>
<dbReference type="InterPro" id="IPR012919">
    <property type="entry name" value="SUN_dom"/>
</dbReference>
<keyword evidence="2 7" id="KW-0812">Transmembrane</keyword>
<feature type="transmembrane region" description="Helical" evidence="7">
    <location>
        <begin position="398"/>
        <end position="423"/>
    </location>
</feature>
<evidence type="ECO:0000313" key="9">
    <source>
        <dbReference type="Proteomes" id="UP000050640"/>
    </source>
</evidence>
<sequence length="1185" mass="137378">MGIFGREPTIGNSNLTQSDLNRLLDLDDKSYRLNGSDDYETPRMSRLPLNYYRRKWAFEKARQAGLLYYVYFCTCDFVNQLMPRPLTMICNAIVGISRFVIRCLWYVINGIFPNPEHFKITNTVQLEPTSYLEEHRHSTKEYKEPRRQENEFRLSRTLSRKTGWNSQTASSDSLAAKLGRLLANIITLGYFFSGDIQKETVLKRRNLDHNADHDEHKWHGHSSFNPVHDLTHNLRRRVRTSSYEYSEDRGSEINSQLTHPAKSSKGLMESFFSRTFYLALMAVLSPVKTLEFTIEKFMWILRGFSHSTYDLRSRTVYRNVSPEETLSYTNRFAKFLSGITTSCFLNIFFLVKKILFLPFIMLSFITGRFLGSSRSEQSLQQQTVGASKRHEHYLIFQIFRFLIDLLCFCAVGFIFFITSLQSVPFYIAESVRERAAYLLAYMFGPKAALLVGYEEVRPVKRKGFATDLDSSAVTSRQKKRHTVASNKSQLFPTRASVKCSSAFWKWLFPLLILLLLLIIFYKRRDGRDDLIVAATDPFYKIQQIAIWRKNIERGLNFIVRNVLYWLSVIFRFWYNLILYPSKLYGAMMHSRKAIEQVVQLPKYVYIAGQSVGTEAMTSTCSDNFFCKIPSELYSLGELVIIHFFERVSVLGSRVCGMIEQVSAIWEWIRIDRLSDNIMDIFLYMWDLISYAVQNLLALPSYFISVATQLIPFINQKMKDVISSDRFNQQQADWALERLKHEKESLESEVLQLRRERELEDRYKNIHKALRIVGKKDSPTSTDKQLKESSLANDELFQYKNNENFLNYMANLRKSDDEELREHLIAIEKRLMERFDTLSGKIENEIDQKIIHNSEQPNGGWSALSNVVTFQELSELSSAVANLRYQFDQLRQEKEAEIAQFAQSIMARDIKRNDDFTTLKTELNKKVKDDLDKELSLSLSRFEKASYEEREAFRLEILKAVENRVIALFASHIAERNGAVSEAKLSSLGLSESDFTKIKKMITDALDMYDADKTGKVDYALESSGASVVSTRCTEPYKENSRLESVFGIPLWYSSYSPRAVIQHRPLAAGECWAFRGKGYLTIKLSHPIHITEVSYEHLHSTLHPDGVLKSAPKLFQVYSYKAVDDLKSKSLIGQYEYDIEGRALQIFHAQNEPKMPVSIVELVVQSNWGSDYTCLYRFRVHGQKA</sequence>
<dbReference type="InterPro" id="IPR045119">
    <property type="entry name" value="SUN1-5"/>
</dbReference>
<dbReference type="PROSITE" id="PS51469">
    <property type="entry name" value="SUN"/>
    <property type="match status" value="1"/>
</dbReference>
<dbReference type="Proteomes" id="UP000050640">
    <property type="component" value="Unplaced"/>
</dbReference>
<evidence type="ECO:0000313" key="10">
    <source>
        <dbReference type="WBParaSite" id="EEL_0000565801-mRNA-1"/>
    </source>
</evidence>
<evidence type="ECO:0000256" key="3">
    <source>
        <dbReference type="ARBA" id="ARBA00022989"/>
    </source>
</evidence>
<dbReference type="GO" id="GO:0043495">
    <property type="term" value="F:protein-membrane adaptor activity"/>
    <property type="evidence" value="ECO:0007669"/>
    <property type="project" value="TreeGrafter"/>
</dbReference>
<dbReference type="STRING" id="1147741.A0A0R3RUF7"/>
<keyword evidence="3 7" id="KW-1133">Transmembrane helix</keyword>
<feature type="transmembrane region" description="Helical" evidence="7">
    <location>
        <begin position="503"/>
        <end position="521"/>
    </location>
</feature>
<feature type="coiled-coil region" evidence="6">
    <location>
        <begin position="728"/>
        <end position="755"/>
    </location>
</feature>
<name>A0A0R3RUF7_9BILA</name>
<feature type="transmembrane region" description="Helical" evidence="7">
    <location>
        <begin position="344"/>
        <end position="365"/>
    </location>
</feature>
<keyword evidence="9" id="KW-1185">Reference proteome</keyword>